<dbReference type="AlphaFoldDB" id="A0A316I3M2"/>
<comment type="caution">
    <text evidence="2">The sequence shown here is derived from an EMBL/GenBank/DDBJ whole genome shotgun (WGS) entry which is preliminary data.</text>
</comment>
<evidence type="ECO:0000256" key="1">
    <source>
        <dbReference type="SAM" id="Phobius"/>
    </source>
</evidence>
<dbReference type="Proteomes" id="UP000246005">
    <property type="component" value="Unassembled WGS sequence"/>
</dbReference>
<dbReference type="RefSeq" id="WP_109636639.1">
    <property type="nucleotide sequence ID" value="NZ_QGHB01000004.1"/>
</dbReference>
<protein>
    <recommendedName>
        <fullName evidence="4">Secreted protein</fullName>
    </recommendedName>
</protein>
<keyword evidence="1" id="KW-0472">Membrane</keyword>
<evidence type="ECO:0000313" key="2">
    <source>
        <dbReference type="EMBL" id="PWK87007.1"/>
    </source>
</evidence>
<keyword evidence="1" id="KW-1133">Transmembrane helix</keyword>
<evidence type="ECO:0008006" key="4">
    <source>
        <dbReference type="Google" id="ProtNLM"/>
    </source>
</evidence>
<sequence>MRKLGFIDWVFALLAVAIMAGGGIMLFRPSAASPHSVHQQATQDAVPASHSDGLSEVEGGYRFERVVVPESRGSAVPVAFRILGGDGKPVTRFLDNQTKQMHFFVVRDDMHVFRHVHPTLDGDTWRITIDLPDGGAYRMFAEFIPLDTKDPRHPVVLGVPFSLAGDTALMPVPAPDANTRTATGYSVTRVDEPAALPLLNERKLRFAIRTPDGAPVETLEPHLGANGHMTGFHTMLLSATHLHPVEPLGAPVINGELTFRSVFAERGEYRLFLEFSHGGRLHTASITVAVE</sequence>
<reference evidence="2 3" key="1">
    <citation type="submission" date="2018-05" db="EMBL/GenBank/DDBJ databases">
        <title>Genomic Encyclopedia of Type Strains, Phase IV (KMG-IV): sequencing the most valuable type-strain genomes for metagenomic binning, comparative biology and taxonomic classification.</title>
        <authorList>
            <person name="Goeker M."/>
        </authorList>
    </citation>
    <scope>NUCLEOTIDE SEQUENCE [LARGE SCALE GENOMIC DNA]</scope>
    <source>
        <strain evidence="2 3">DSM 45480</strain>
    </source>
</reference>
<gene>
    <name evidence="2" type="ORF">C8D88_104168</name>
</gene>
<accession>A0A316I3M2</accession>
<evidence type="ECO:0000313" key="3">
    <source>
        <dbReference type="Proteomes" id="UP000246005"/>
    </source>
</evidence>
<proteinExistence type="predicted"/>
<organism evidence="2 3">
    <name type="scientific">Lentzea atacamensis</name>
    <dbReference type="NCBI Taxonomy" id="531938"/>
    <lineage>
        <taxon>Bacteria</taxon>
        <taxon>Bacillati</taxon>
        <taxon>Actinomycetota</taxon>
        <taxon>Actinomycetes</taxon>
        <taxon>Pseudonocardiales</taxon>
        <taxon>Pseudonocardiaceae</taxon>
        <taxon>Lentzea</taxon>
    </lineage>
</organism>
<feature type="transmembrane region" description="Helical" evidence="1">
    <location>
        <begin position="6"/>
        <end position="27"/>
    </location>
</feature>
<keyword evidence="1" id="KW-0812">Transmembrane</keyword>
<name>A0A316I3M2_9PSEU</name>
<dbReference type="EMBL" id="QGHB01000004">
    <property type="protein sequence ID" value="PWK87007.1"/>
    <property type="molecule type" value="Genomic_DNA"/>
</dbReference>